<dbReference type="Proteomes" id="UP001165082">
    <property type="component" value="Unassembled WGS sequence"/>
</dbReference>
<dbReference type="InterPro" id="IPR036188">
    <property type="entry name" value="FAD/NAD-bd_sf"/>
</dbReference>
<dbReference type="Gene3D" id="3.50.50.60">
    <property type="entry name" value="FAD/NAD(P)-binding domain"/>
    <property type="match status" value="1"/>
</dbReference>
<organism evidence="2 3">
    <name type="scientific">Triparma retinervis</name>
    <dbReference type="NCBI Taxonomy" id="2557542"/>
    <lineage>
        <taxon>Eukaryota</taxon>
        <taxon>Sar</taxon>
        <taxon>Stramenopiles</taxon>
        <taxon>Ochrophyta</taxon>
        <taxon>Bolidophyceae</taxon>
        <taxon>Parmales</taxon>
        <taxon>Triparmaceae</taxon>
        <taxon>Triparma</taxon>
    </lineage>
</organism>
<dbReference type="GO" id="GO:0016491">
    <property type="term" value="F:oxidoreductase activity"/>
    <property type="evidence" value="ECO:0007669"/>
    <property type="project" value="InterPro"/>
</dbReference>
<dbReference type="InterPro" id="IPR002937">
    <property type="entry name" value="Amino_oxidase"/>
</dbReference>
<feature type="domain" description="Amine oxidase" evidence="1">
    <location>
        <begin position="1"/>
        <end position="237"/>
    </location>
</feature>
<evidence type="ECO:0000313" key="2">
    <source>
        <dbReference type="EMBL" id="GMI29648.1"/>
    </source>
</evidence>
<dbReference type="EMBL" id="BRXZ01008688">
    <property type="protein sequence ID" value="GMI29648.1"/>
    <property type="molecule type" value="Genomic_DNA"/>
</dbReference>
<dbReference type="AlphaFoldDB" id="A0A9W7FZN8"/>
<dbReference type="PANTHER" id="PTHR42841">
    <property type="entry name" value="AMINE OXIDASE"/>
    <property type="match status" value="1"/>
</dbReference>
<protein>
    <recommendedName>
        <fullName evidence="1">Amine oxidase domain-containing protein</fullName>
    </recommendedName>
</protein>
<keyword evidence="3" id="KW-1185">Reference proteome</keyword>
<dbReference type="OrthoDB" id="5046242at2759"/>
<evidence type="ECO:0000259" key="1">
    <source>
        <dbReference type="Pfam" id="PF01593"/>
    </source>
</evidence>
<comment type="caution">
    <text evidence="2">The sequence shown here is derived from an EMBL/GenBank/DDBJ whole genome shotgun (WGS) entry which is preliminary data.</text>
</comment>
<name>A0A9W7FZN8_9STRA</name>
<dbReference type="SUPFAM" id="SSF51905">
    <property type="entry name" value="FAD/NAD(P)-binding domain"/>
    <property type="match status" value="1"/>
</dbReference>
<accession>A0A9W7FZN8</accession>
<dbReference type="Pfam" id="PF01593">
    <property type="entry name" value="Amino_oxidase"/>
    <property type="match status" value="1"/>
</dbReference>
<sequence length="245" mass="26300">MGAVPRLLEKDLRNWRQGMELSTGTKVTRVKPMQGEDEGNWLIETTGDNIKAGQIVVATEGPAANKLVEGAGGGTEGTPQRSVGCVYYSLRNPPVTDPILILNGCQEKGTAEKPVNNMCFPSVVSETYAPPGKHLASVTILGPTMDLFRRDDEKIDEEKLDHAVRSHLKCWFPDSGINNWETLKVYDIPNAQPAQYGCKTPANGKGRDFGAPNGVVVAGDHVGSATLNGAFESGVRAGKEAIKQL</sequence>
<reference evidence="2" key="1">
    <citation type="submission" date="2022-07" db="EMBL/GenBank/DDBJ databases">
        <title>Genome analysis of Parmales, a sister group of diatoms, reveals the evolutionary specialization of diatoms from phago-mixotrophs to photoautotrophs.</title>
        <authorList>
            <person name="Ban H."/>
            <person name="Sato S."/>
            <person name="Yoshikawa S."/>
            <person name="Kazumasa Y."/>
            <person name="Nakamura Y."/>
            <person name="Ichinomiya M."/>
            <person name="Saitoh K."/>
            <person name="Sato N."/>
            <person name="Blanc-Mathieu R."/>
            <person name="Endo H."/>
            <person name="Kuwata A."/>
            <person name="Ogata H."/>
        </authorList>
    </citation>
    <scope>NUCLEOTIDE SEQUENCE</scope>
</reference>
<evidence type="ECO:0000313" key="3">
    <source>
        <dbReference type="Proteomes" id="UP001165082"/>
    </source>
</evidence>
<gene>
    <name evidence="2" type="ORF">TrRE_jg12747</name>
</gene>
<proteinExistence type="predicted"/>